<accession>A0A3Y9C312</accession>
<feature type="transmembrane region" description="Helical" evidence="7">
    <location>
        <begin position="25"/>
        <end position="48"/>
    </location>
</feature>
<gene>
    <name evidence="10" type="ORF">AU894_19175</name>
</gene>
<keyword evidence="5 7" id="KW-1133">Transmembrane helix</keyword>
<evidence type="ECO:0000256" key="7">
    <source>
        <dbReference type="SAM" id="Phobius"/>
    </source>
</evidence>
<comment type="subcellular location">
    <subcellularLocation>
        <location evidence="1">Cell membrane</location>
        <topology evidence="1">Multi-pass membrane protein</topology>
    </subcellularLocation>
</comment>
<comment type="caution">
    <text evidence="10">The sequence shown here is derived from an EMBL/GenBank/DDBJ whole genome shotgun (WGS) entry which is preliminary data.</text>
</comment>
<evidence type="ECO:0000256" key="5">
    <source>
        <dbReference type="ARBA" id="ARBA00022989"/>
    </source>
</evidence>
<comment type="similarity">
    <text evidence="2">Belongs to the ABC-4 integral membrane protein family. LolC/E subfamily.</text>
</comment>
<dbReference type="InterPro" id="IPR051447">
    <property type="entry name" value="Lipoprotein-release_system"/>
</dbReference>
<evidence type="ECO:0000256" key="1">
    <source>
        <dbReference type="ARBA" id="ARBA00004651"/>
    </source>
</evidence>
<dbReference type="GO" id="GO:0044874">
    <property type="term" value="P:lipoprotein localization to outer membrane"/>
    <property type="evidence" value="ECO:0007669"/>
    <property type="project" value="TreeGrafter"/>
</dbReference>
<keyword evidence="3" id="KW-1003">Cell membrane</keyword>
<protein>
    <submittedName>
        <fullName evidence="10">ABC transporter permease</fullName>
    </submittedName>
</protein>
<organism evidence="10">
    <name type="scientific">Salmonella enterica subsp. enterica serovar Java</name>
    <dbReference type="NCBI Taxonomy" id="224729"/>
    <lineage>
        <taxon>Bacteria</taxon>
        <taxon>Pseudomonadati</taxon>
        <taxon>Pseudomonadota</taxon>
        <taxon>Gammaproteobacteria</taxon>
        <taxon>Enterobacterales</taxon>
        <taxon>Enterobacteriaceae</taxon>
        <taxon>Salmonella</taxon>
    </lineage>
</organism>
<dbReference type="AlphaFoldDB" id="A0A3Y9C312"/>
<feature type="transmembrane region" description="Helical" evidence="7">
    <location>
        <begin position="337"/>
        <end position="358"/>
    </location>
</feature>
<evidence type="ECO:0000256" key="6">
    <source>
        <dbReference type="ARBA" id="ARBA00023136"/>
    </source>
</evidence>
<feature type="domain" description="MacB-like periplasmic core" evidence="9">
    <location>
        <begin position="23"/>
        <end position="250"/>
    </location>
</feature>
<dbReference type="InterPro" id="IPR025857">
    <property type="entry name" value="MacB_PCD"/>
</dbReference>
<feature type="transmembrane region" description="Helical" evidence="7">
    <location>
        <begin position="378"/>
        <end position="404"/>
    </location>
</feature>
<dbReference type="GO" id="GO:0098797">
    <property type="term" value="C:plasma membrane protein complex"/>
    <property type="evidence" value="ECO:0007669"/>
    <property type="project" value="TreeGrafter"/>
</dbReference>
<evidence type="ECO:0000259" key="9">
    <source>
        <dbReference type="Pfam" id="PF12704"/>
    </source>
</evidence>
<keyword evidence="4 7" id="KW-0812">Transmembrane</keyword>
<evidence type="ECO:0000256" key="4">
    <source>
        <dbReference type="ARBA" id="ARBA00022692"/>
    </source>
</evidence>
<dbReference type="PANTHER" id="PTHR30489:SF0">
    <property type="entry name" value="LIPOPROTEIN-RELEASING SYSTEM TRANSMEMBRANE PROTEIN LOLE"/>
    <property type="match status" value="1"/>
</dbReference>
<keyword evidence="6 7" id="KW-0472">Membrane</keyword>
<feature type="domain" description="ABC3 transporter permease C-terminal" evidence="8">
    <location>
        <begin position="286"/>
        <end position="411"/>
    </location>
</feature>
<reference evidence="10" key="1">
    <citation type="submission" date="2018-08" db="EMBL/GenBank/DDBJ databases">
        <authorList>
            <person name="Ashton P.M."/>
            <person name="Dallman T."/>
            <person name="Nair S."/>
            <person name="De Pinna E."/>
            <person name="Peters T."/>
            <person name="Grant K."/>
        </authorList>
    </citation>
    <scope>NUCLEOTIDE SEQUENCE [LARGE SCALE GENOMIC DNA]</scope>
    <source>
        <strain evidence="10">43913</strain>
    </source>
</reference>
<dbReference type="InterPro" id="IPR003838">
    <property type="entry name" value="ABC3_permease_C"/>
</dbReference>
<dbReference type="Proteomes" id="UP000839644">
    <property type="component" value="Unassembled WGS sequence"/>
</dbReference>
<dbReference type="Pfam" id="PF02687">
    <property type="entry name" value="FtsX"/>
    <property type="match status" value="1"/>
</dbReference>
<dbReference type="PANTHER" id="PTHR30489">
    <property type="entry name" value="LIPOPROTEIN-RELEASING SYSTEM TRANSMEMBRANE PROTEIN LOLE"/>
    <property type="match status" value="1"/>
</dbReference>
<evidence type="ECO:0000313" key="10">
    <source>
        <dbReference type="EMBL" id="EAB8478304.1"/>
    </source>
</evidence>
<name>A0A3Y9C312_SALEB</name>
<feature type="transmembrane region" description="Helical" evidence="7">
    <location>
        <begin position="279"/>
        <end position="300"/>
    </location>
</feature>
<dbReference type="EMBL" id="AAAFYZ010000056">
    <property type="protein sequence ID" value="EAB8478304.1"/>
    <property type="molecule type" value="Genomic_DNA"/>
</dbReference>
<sequence length="419" mass="45478">MERLMPISIKSAWLNLQRNSRRSTLSILIIAVVVFALCCIGGFGLYTYQSLMKETAMSIGHITLSQPNYFAQEEEIPLDNGLSDYSMIGKTLVSIPGIHAILPRIEFNGLISNGRKSTIYMGTGIDPQEFAIKGEFLAMKSGKPLSPQRDDPAAKEDPEVMLGANLAQNLKVTIGDVVTLLSTTTDGVLNAMDFKVQSIFSTGVPDLDKRQLYINIAAAQALLATHKVSTLSVYLFETPQTPALQKQIEAKLNTLKLAEPVIAIPWQKLAVFYNGVKNLYNRIFAIMGGVMALVVFAALFNSMTMSVTERTREIGTLAALGTYPQEIIRGFLLEAGLMAMCGSIVGGGLSAGLALLLTVVDIRMPPAPGRTESYPLNIYFSAELFISVALAVAIICFVVAWFAARKGVKKPIIEALIYA</sequence>
<evidence type="ECO:0000256" key="2">
    <source>
        <dbReference type="ARBA" id="ARBA00005236"/>
    </source>
</evidence>
<evidence type="ECO:0000256" key="3">
    <source>
        <dbReference type="ARBA" id="ARBA00022475"/>
    </source>
</evidence>
<evidence type="ECO:0000259" key="8">
    <source>
        <dbReference type="Pfam" id="PF02687"/>
    </source>
</evidence>
<proteinExistence type="inferred from homology"/>
<dbReference type="Pfam" id="PF12704">
    <property type="entry name" value="MacB_PCD"/>
    <property type="match status" value="1"/>
</dbReference>